<name>A0ABU5DPL7_9BURK</name>
<dbReference type="InterPro" id="IPR009003">
    <property type="entry name" value="Peptidase_S1_PA"/>
</dbReference>
<evidence type="ECO:0000256" key="1">
    <source>
        <dbReference type="SAM" id="SignalP"/>
    </source>
</evidence>
<dbReference type="RefSeq" id="WP_320425182.1">
    <property type="nucleotide sequence ID" value="NZ_JAXCLA010000007.1"/>
</dbReference>
<dbReference type="Proteomes" id="UP001285263">
    <property type="component" value="Unassembled WGS sequence"/>
</dbReference>
<dbReference type="InterPro" id="IPR043504">
    <property type="entry name" value="Peptidase_S1_PA_chymotrypsin"/>
</dbReference>
<evidence type="ECO:0000313" key="2">
    <source>
        <dbReference type="EMBL" id="MDY0747224.1"/>
    </source>
</evidence>
<accession>A0ABU5DPL7</accession>
<reference evidence="2 3" key="1">
    <citation type="submission" date="2023-11" db="EMBL/GenBank/DDBJ databases">
        <title>Paucibacter sp. nov., isolated from fresh soil in Korea.</title>
        <authorList>
            <person name="Le N.T.T."/>
        </authorList>
    </citation>
    <scope>NUCLEOTIDE SEQUENCE [LARGE SCALE GENOMIC DNA]</scope>
    <source>
        <strain evidence="2 3">R3-3</strain>
    </source>
</reference>
<dbReference type="GO" id="GO:0006508">
    <property type="term" value="P:proteolysis"/>
    <property type="evidence" value="ECO:0007669"/>
    <property type="project" value="UniProtKB-KW"/>
</dbReference>
<feature type="signal peptide" evidence="1">
    <location>
        <begin position="1"/>
        <end position="25"/>
    </location>
</feature>
<dbReference type="PANTHER" id="PTHR43019">
    <property type="entry name" value="SERINE ENDOPROTEASE DEGS"/>
    <property type="match status" value="1"/>
</dbReference>
<feature type="chain" id="PRO_5046905360" evidence="1">
    <location>
        <begin position="26"/>
        <end position="264"/>
    </location>
</feature>
<dbReference type="GO" id="GO:0008233">
    <property type="term" value="F:peptidase activity"/>
    <property type="evidence" value="ECO:0007669"/>
    <property type="project" value="UniProtKB-KW"/>
</dbReference>
<dbReference type="PANTHER" id="PTHR43019:SF23">
    <property type="entry name" value="PROTEASE DO-LIKE 5, CHLOROPLASTIC"/>
    <property type="match status" value="1"/>
</dbReference>
<dbReference type="EMBL" id="JAXCLA010000007">
    <property type="protein sequence ID" value="MDY0747224.1"/>
    <property type="molecule type" value="Genomic_DNA"/>
</dbReference>
<dbReference type="Gene3D" id="2.40.10.10">
    <property type="entry name" value="Trypsin-like serine proteases"/>
    <property type="match status" value="2"/>
</dbReference>
<dbReference type="Pfam" id="PF13365">
    <property type="entry name" value="Trypsin_2"/>
    <property type="match status" value="1"/>
</dbReference>
<keyword evidence="2" id="KW-0645">Protease</keyword>
<keyword evidence="1" id="KW-0732">Signal</keyword>
<evidence type="ECO:0000313" key="3">
    <source>
        <dbReference type="Proteomes" id="UP001285263"/>
    </source>
</evidence>
<keyword evidence="2" id="KW-0378">Hydrolase</keyword>
<comment type="caution">
    <text evidence="2">The sequence shown here is derived from an EMBL/GenBank/DDBJ whole genome shotgun (WGS) entry which is preliminary data.</text>
</comment>
<protein>
    <submittedName>
        <fullName evidence="2">Serine protease</fullName>
    </submittedName>
</protein>
<sequence length="264" mass="27394">MKGWRLARRAVLVGLASATLAVAQAAAALELPDLIDRNKPSVTLVGTYAETDSPRFAFRGSGFVVGDGNLAITNAHVLPPALTGEVGRRLVIQVRRSSGEWGVRNASVVSLDKARDLALLRFEGPAAPAVTLRKDGVREGTPIALMGFPLAGALGFSTVTHKGIVSAVTGIAMPTPSAQSLNASAVLRLREGSFDILQLDATAYPGNSGGPVFDAERGDVIGVINMVVVKRSRESALSDPSGITYAIPASYAAALVEQELGAKP</sequence>
<proteinExistence type="predicted"/>
<organism evidence="2 3">
    <name type="scientific">Roseateles agri</name>
    <dbReference type="NCBI Taxonomy" id="3098619"/>
    <lineage>
        <taxon>Bacteria</taxon>
        <taxon>Pseudomonadati</taxon>
        <taxon>Pseudomonadota</taxon>
        <taxon>Betaproteobacteria</taxon>
        <taxon>Burkholderiales</taxon>
        <taxon>Sphaerotilaceae</taxon>
        <taxon>Roseateles</taxon>
    </lineage>
</organism>
<gene>
    <name evidence="2" type="ORF">SNE35_22150</name>
</gene>
<keyword evidence="3" id="KW-1185">Reference proteome</keyword>
<dbReference type="SUPFAM" id="SSF50494">
    <property type="entry name" value="Trypsin-like serine proteases"/>
    <property type="match status" value="1"/>
</dbReference>